<proteinExistence type="predicted"/>
<dbReference type="EMBL" id="VCAU01000037">
    <property type="protein sequence ID" value="KAF9889380.1"/>
    <property type="molecule type" value="Genomic_DNA"/>
</dbReference>
<dbReference type="PANTHER" id="PTHR38116:SF8">
    <property type="entry name" value="BZIP DOMAIN-CONTAINING PROTEIN"/>
    <property type="match status" value="1"/>
</dbReference>
<comment type="caution">
    <text evidence="1">The sequence shown here is derived from an EMBL/GenBank/DDBJ whole genome shotgun (WGS) entry which is preliminary data.</text>
</comment>
<organism evidence="1 2">
    <name type="scientific">Aspergillus nanangensis</name>
    <dbReference type="NCBI Taxonomy" id="2582783"/>
    <lineage>
        <taxon>Eukaryota</taxon>
        <taxon>Fungi</taxon>
        <taxon>Dikarya</taxon>
        <taxon>Ascomycota</taxon>
        <taxon>Pezizomycotina</taxon>
        <taxon>Eurotiomycetes</taxon>
        <taxon>Eurotiomycetidae</taxon>
        <taxon>Eurotiales</taxon>
        <taxon>Aspergillaceae</taxon>
        <taxon>Aspergillus</taxon>
        <taxon>Aspergillus subgen. Circumdati</taxon>
    </lineage>
</organism>
<reference evidence="1" key="1">
    <citation type="journal article" date="2019" name="Beilstein J. Org. Chem.">
        <title>Nanangenines: drimane sesquiterpenoids as the dominant metabolite cohort of a novel Australian fungus, Aspergillus nanangensis.</title>
        <authorList>
            <person name="Lacey H.J."/>
            <person name="Gilchrist C.L.M."/>
            <person name="Crombie A."/>
            <person name="Kalaitzis J.A."/>
            <person name="Vuong D."/>
            <person name="Rutledge P.J."/>
            <person name="Turner P."/>
            <person name="Pitt J.I."/>
            <person name="Lacey E."/>
            <person name="Chooi Y.H."/>
            <person name="Piggott A.M."/>
        </authorList>
    </citation>
    <scope>NUCLEOTIDE SEQUENCE</scope>
    <source>
        <strain evidence="1">MST-FP2251</strain>
    </source>
</reference>
<reference evidence="1" key="2">
    <citation type="submission" date="2020-02" db="EMBL/GenBank/DDBJ databases">
        <authorList>
            <person name="Gilchrist C.L.M."/>
            <person name="Chooi Y.-H."/>
        </authorList>
    </citation>
    <scope>NUCLEOTIDE SEQUENCE</scope>
    <source>
        <strain evidence="1">MST-FP2251</strain>
    </source>
</reference>
<dbReference type="AlphaFoldDB" id="A0AAD4CMR7"/>
<evidence type="ECO:0000313" key="2">
    <source>
        <dbReference type="Proteomes" id="UP001194746"/>
    </source>
</evidence>
<keyword evidence="2" id="KW-1185">Reference proteome</keyword>
<gene>
    <name evidence="1" type="ORF">FE257_007490</name>
</gene>
<dbReference type="Proteomes" id="UP001194746">
    <property type="component" value="Unassembled WGS sequence"/>
</dbReference>
<accession>A0AAD4CMR7</accession>
<sequence length="70" mass="7986">MLDLLPLPALRRRAIMLAATAPTLLDPVELKKDIVMQGGIICQGEQPWDMRSWVAAPWFKSKWRLLLSDL</sequence>
<evidence type="ECO:0000313" key="1">
    <source>
        <dbReference type="EMBL" id="KAF9889380.1"/>
    </source>
</evidence>
<protein>
    <submittedName>
        <fullName evidence="1">Uncharacterized protein</fullName>
    </submittedName>
</protein>
<dbReference type="PANTHER" id="PTHR38116">
    <property type="entry name" value="CHROMOSOME 7, WHOLE GENOME SHOTGUN SEQUENCE"/>
    <property type="match status" value="1"/>
</dbReference>
<name>A0AAD4CMR7_ASPNN</name>